<keyword evidence="6" id="KW-1185">Reference proteome</keyword>
<dbReference type="AlphaFoldDB" id="A0A543F6M4"/>
<evidence type="ECO:0000256" key="3">
    <source>
        <dbReference type="ARBA" id="ARBA00023163"/>
    </source>
</evidence>
<name>A0A543F6M4_9NOCA</name>
<organism evidence="5 6">
    <name type="scientific">Nocardia bhagyanarayanae</name>
    <dbReference type="NCBI Taxonomy" id="1215925"/>
    <lineage>
        <taxon>Bacteria</taxon>
        <taxon>Bacillati</taxon>
        <taxon>Actinomycetota</taxon>
        <taxon>Actinomycetes</taxon>
        <taxon>Mycobacteriales</taxon>
        <taxon>Nocardiaceae</taxon>
        <taxon>Nocardia</taxon>
    </lineage>
</organism>
<evidence type="ECO:0000259" key="4">
    <source>
        <dbReference type="PROSITE" id="PS01124"/>
    </source>
</evidence>
<dbReference type="Gene3D" id="1.10.10.60">
    <property type="entry name" value="Homeodomain-like"/>
    <property type="match status" value="1"/>
</dbReference>
<dbReference type="SUPFAM" id="SSF46689">
    <property type="entry name" value="Homeodomain-like"/>
    <property type="match status" value="1"/>
</dbReference>
<dbReference type="InterPro" id="IPR018060">
    <property type="entry name" value="HTH_AraC"/>
</dbReference>
<evidence type="ECO:0000313" key="5">
    <source>
        <dbReference type="EMBL" id="TQM29485.1"/>
    </source>
</evidence>
<dbReference type="PROSITE" id="PS01124">
    <property type="entry name" value="HTH_ARAC_FAMILY_2"/>
    <property type="match status" value="1"/>
</dbReference>
<sequence length="278" mass="29714">MPRVDVVQTAPAPARAAVRTVELAESTERTPASLRPWLTELGRIPLVRELSEPFAHIPHTATTIVLRAEAGGRREALVLGPRTRATYSVAKAPASCVRLRLAPGAANPMLGVAASELTDRVVRLADLPGPAGELADALGELPHEEILAFLEDELPQRLSENPTQRAHRGLLTEAAAALAEPSGRSIPAVAADLAVSERQLRNLFSAGIGLSPKHFARIGRVRQILAYAGDTPWSRIAADNGYYDQSHLTADFRTLMGVPPAKFFRGHLPAPTPCQAPA</sequence>
<reference evidence="5 6" key="1">
    <citation type="submission" date="2019-06" db="EMBL/GenBank/DDBJ databases">
        <title>Sequencing the genomes of 1000 actinobacteria strains.</title>
        <authorList>
            <person name="Klenk H.-P."/>
        </authorList>
    </citation>
    <scope>NUCLEOTIDE SEQUENCE [LARGE SCALE GENOMIC DNA]</scope>
    <source>
        <strain evidence="5 6">DSM 103495</strain>
    </source>
</reference>
<keyword evidence="3" id="KW-0804">Transcription</keyword>
<dbReference type="PANTHER" id="PTHR46796">
    <property type="entry name" value="HTH-TYPE TRANSCRIPTIONAL ACTIVATOR RHAS-RELATED"/>
    <property type="match status" value="1"/>
</dbReference>
<dbReference type="GO" id="GO:0043565">
    <property type="term" value="F:sequence-specific DNA binding"/>
    <property type="evidence" value="ECO:0007669"/>
    <property type="project" value="InterPro"/>
</dbReference>
<comment type="caution">
    <text evidence="5">The sequence shown here is derived from an EMBL/GenBank/DDBJ whole genome shotgun (WGS) entry which is preliminary data.</text>
</comment>
<evidence type="ECO:0000256" key="2">
    <source>
        <dbReference type="ARBA" id="ARBA00023125"/>
    </source>
</evidence>
<evidence type="ECO:0000313" key="6">
    <source>
        <dbReference type="Proteomes" id="UP000316331"/>
    </source>
</evidence>
<dbReference type="Proteomes" id="UP000316331">
    <property type="component" value="Unassembled WGS sequence"/>
</dbReference>
<keyword evidence="1" id="KW-0805">Transcription regulation</keyword>
<gene>
    <name evidence="5" type="ORF">FB390_1088</name>
</gene>
<protein>
    <submittedName>
        <fullName evidence="5">AraC family transcriptional regulator</fullName>
    </submittedName>
</protein>
<dbReference type="GO" id="GO:0003700">
    <property type="term" value="F:DNA-binding transcription factor activity"/>
    <property type="evidence" value="ECO:0007669"/>
    <property type="project" value="InterPro"/>
</dbReference>
<dbReference type="OrthoDB" id="2559672at2"/>
<feature type="domain" description="HTH araC/xylS-type" evidence="4">
    <location>
        <begin position="168"/>
        <end position="266"/>
    </location>
</feature>
<evidence type="ECO:0000256" key="1">
    <source>
        <dbReference type="ARBA" id="ARBA00023015"/>
    </source>
</evidence>
<dbReference type="Pfam" id="PF12833">
    <property type="entry name" value="HTH_18"/>
    <property type="match status" value="1"/>
</dbReference>
<dbReference type="InterPro" id="IPR009057">
    <property type="entry name" value="Homeodomain-like_sf"/>
</dbReference>
<proteinExistence type="predicted"/>
<keyword evidence="2" id="KW-0238">DNA-binding</keyword>
<dbReference type="SMART" id="SM00342">
    <property type="entry name" value="HTH_ARAC"/>
    <property type="match status" value="1"/>
</dbReference>
<dbReference type="EMBL" id="VFPG01000001">
    <property type="protein sequence ID" value="TQM29485.1"/>
    <property type="molecule type" value="Genomic_DNA"/>
</dbReference>
<accession>A0A543F6M4</accession>
<dbReference type="PANTHER" id="PTHR46796:SF15">
    <property type="entry name" value="BLL1074 PROTEIN"/>
    <property type="match status" value="1"/>
</dbReference>
<dbReference type="InterPro" id="IPR050204">
    <property type="entry name" value="AraC_XylS_family_regulators"/>
</dbReference>